<evidence type="ECO:0000256" key="2">
    <source>
        <dbReference type="ARBA" id="ARBA00007683"/>
    </source>
</evidence>
<organism evidence="8 9">
    <name type="scientific">Paramecium tetraurelia</name>
    <dbReference type="NCBI Taxonomy" id="5888"/>
    <lineage>
        <taxon>Eukaryota</taxon>
        <taxon>Sar</taxon>
        <taxon>Alveolata</taxon>
        <taxon>Ciliophora</taxon>
        <taxon>Intramacronucleata</taxon>
        <taxon>Oligohymenophorea</taxon>
        <taxon>Peniculida</taxon>
        <taxon>Parameciidae</taxon>
        <taxon>Paramecium</taxon>
    </lineage>
</organism>
<reference evidence="8 9" key="1">
    <citation type="journal article" date="2006" name="Nature">
        <title>Global trends of whole-genome duplications revealed by the ciliate Paramecium tetraurelia.</title>
        <authorList>
            <consortium name="Genoscope"/>
            <person name="Aury J.-M."/>
            <person name="Jaillon O."/>
            <person name="Duret L."/>
            <person name="Noel B."/>
            <person name="Jubin C."/>
            <person name="Porcel B.M."/>
            <person name="Segurens B."/>
            <person name="Daubin V."/>
            <person name="Anthouard V."/>
            <person name="Aiach N."/>
            <person name="Arnaiz O."/>
            <person name="Billaut A."/>
            <person name="Beisson J."/>
            <person name="Blanc I."/>
            <person name="Bouhouche K."/>
            <person name="Camara F."/>
            <person name="Duharcourt S."/>
            <person name="Guigo R."/>
            <person name="Gogendeau D."/>
            <person name="Katinka M."/>
            <person name="Keller A.-M."/>
            <person name="Kissmehl R."/>
            <person name="Klotz C."/>
            <person name="Koll F."/>
            <person name="Le Moue A."/>
            <person name="Lepere C."/>
            <person name="Malinsky S."/>
            <person name="Nowacki M."/>
            <person name="Nowak J.K."/>
            <person name="Plattner H."/>
            <person name="Poulain J."/>
            <person name="Ruiz F."/>
            <person name="Serrano V."/>
            <person name="Zagulski M."/>
            <person name="Dessen P."/>
            <person name="Betermier M."/>
            <person name="Weissenbach J."/>
            <person name="Scarpelli C."/>
            <person name="Schachter V."/>
            <person name="Sperling L."/>
            <person name="Meyer E."/>
            <person name="Cohen J."/>
            <person name="Wincker P."/>
        </authorList>
    </citation>
    <scope>NUCLEOTIDE SEQUENCE [LARGE SCALE GENOMIC DNA]</scope>
    <source>
        <strain evidence="8 9">Stock d4-2</strain>
    </source>
</reference>
<evidence type="ECO:0000256" key="5">
    <source>
        <dbReference type="ARBA" id="ARBA00022786"/>
    </source>
</evidence>
<dbReference type="HOGENOM" id="CLU_027518_0_0_1"/>
<keyword evidence="9" id="KW-1185">Reference proteome</keyword>
<dbReference type="EMBL" id="CT868096">
    <property type="protein sequence ID" value="CAK70942.1"/>
    <property type="molecule type" value="Genomic_DNA"/>
</dbReference>
<dbReference type="eggNOG" id="KOG2981">
    <property type="taxonomic scope" value="Eukaryota"/>
</dbReference>
<dbReference type="PANTHER" id="PTHR12866">
    <property type="entry name" value="UBIQUITIN-LIKE-CONJUGATING ENZYME ATG3"/>
    <property type="match status" value="1"/>
</dbReference>
<dbReference type="GO" id="GO:0015031">
    <property type="term" value="P:protein transport"/>
    <property type="evidence" value="ECO:0007669"/>
    <property type="project" value="UniProtKB-KW"/>
</dbReference>
<dbReference type="GO" id="GO:0000407">
    <property type="term" value="C:phagophore assembly site"/>
    <property type="evidence" value="ECO:0000318"/>
    <property type="project" value="GO_Central"/>
</dbReference>
<dbReference type="FunCoup" id="A0CJH5">
    <property type="interactions" value="1180"/>
</dbReference>
<dbReference type="OMA" id="CNQKEIV"/>
<comment type="subcellular location">
    <subcellularLocation>
        <location evidence="1">Cytoplasm</location>
    </subcellularLocation>
</comment>
<dbReference type="GO" id="GO:0000422">
    <property type="term" value="P:autophagy of mitochondrion"/>
    <property type="evidence" value="ECO:0000318"/>
    <property type="project" value="GO_Central"/>
</dbReference>
<dbReference type="Pfam" id="PF03987">
    <property type="entry name" value="Autophagy_act_C"/>
    <property type="match status" value="1"/>
</dbReference>
<dbReference type="PANTHER" id="PTHR12866:SF2">
    <property type="entry name" value="UBIQUITIN-LIKE-CONJUGATING ENZYME ATG3"/>
    <property type="match status" value="1"/>
</dbReference>
<dbReference type="GO" id="GO:0061723">
    <property type="term" value="P:glycophagy"/>
    <property type="evidence" value="ECO:0000318"/>
    <property type="project" value="GO_Central"/>
</dbReference>
<dbReference type="STRING" id="5888.A0CJH5"/>
<dbReference type="RefSeq" id="XP_001438339.1">
    <property type="nucleotide sequence ID" value="XM_001438302.1"/>
</dbReference>
<dbReference type="OrthoDB" id="1584384at2759"/>
<dbReference type="GO" id="GO:0141046">
    <property type="term" value="F:Atg8-family conjugating enzyme activity"/>
    <property type="evidence" value="ECO:0000318"/>
    <property type="project" value="GO_Central"/>
</dbReference>
<keyword evidence="5" id="KW-0833">Ubl conjugation pathway</keyword>
<sequence length="240" mass="27854">MFYLLLIIKVQMFQGINNFVNSFATPKVQDFYSKGWLTPEQFVEAGDQLTMTGWQWKKAQVKKGVDPPHPEKMYLIANATSQTRIKEFLSFDFQNNQGQDGFLCVDMSKKQQQALNEQETRVYTISITYDRKYHCPRLWLQGVALNSGLPLKHQEIYEDIMSVYQNETVTVEEHPYLHYQQVTIHPCNHSTTMKAFLDKAKQNGAEIKPMQALFIFLKFMQSVMPTVVYDTTIDICLGVD</sequence>
<evidence type="ECO:0000313" key="9">
    <source>
        <dbReference type="Proteomes" id="UP000000600"/>
    </source>
</evidence>
<protein>
    <submittedName>
        <fullName evidence="8">Uncharacterized protein</fullName>
    </submittedName>
</protein>
<dbReference type="GO" id="GO:0005829">
    <property type="term" value="C:cytosol"/>
    <property type="evidence" value="ECO:0000318"/>
    <property type="project" value="GO_Central"/>
</dbReference>
<dbReference type="GeneID" id="5024124"/>
<dbReference type="Proteomes" id="UP000000600">
    <property type="component" value="Unassembled WGS sequence"/>
</dbReference>
<evidence type="ECO:0000256" key="4">
    <source>
        <dbReference type="ARBA" id="ARBA00022490"/>
    </source>
</evidence>
<accession>A0CJH5</accession>
<dbReference type="AlphaFoldDB" id="A0CJH5"/>
<proteinExistence type="inferred from homology"/>
<evidence type="ECO:0000256" key="3">
    <source>
        <dbReference type="ARBA" id="ARBA00022448"/>
    </source>
</evidence>
<keyword evidence="6" id="KW-0653">Protein transport</keyword>
<evidence type="ECO:0000256" key="1">
    <source>
        <dbReference type="ARBA" id="ARBA00004496"/>
    </source>
</evidence>
<dbReference type="KEGG" id="ptm:GSPATT00000653001"/>
<gene>
    <name evidence="8" type="ORF">GSPATT00000653001</name>
</gene>
<dbReference type="Gene3D" id="3.30.1460.50">
    <property type="match status" value="1"/>
</dbReference>
<dbReference type="InParanoid" id="A0CJH5"/>
<evidence type="ECO:0000256" key="6">
    <source>
        <dbReference type="ARBA" id="ARBA00022927"/>
    </source>
</evidence>
<keyword evidence="4" id="KW-0963">Cytoplasm</keyword>
<evidence type="ECO:0000256" key="7">
    <source>
        <dbReference type="ARBA" id="ARBA00023006"/>
    </source>
</evidence>
<keyword evidence="7" id="KW-0072">Autophagy</keyword>
<dbReference type="GO" id="GO:0044804">
    <property type="term" value="P:nucleophagy"/>
    <property type="evidence" value="ECO:0000318"/>
    <property type="project" value="GO_Central"/>
</dbReference>
<keyword evidence="3" id="KW-0813">Transport</keyword>
<dbReference type="InterPro" id="IPR007135">
    <property type="entry name" value="Atg3/Atg10"/>
</dbReference>
<evidence type="ECO:0000313" key="8">
    <source>
        <dbReference type="EMBL" id="CAK70942.1"/>
    </source>
</evidence>
<name>A0CJH5_PARTE</name>
<comment type="similarity">
    <text evidence="2">Belongs to the ATG3 family.</text>
</comment>
<dbReference type="GO" id="GO:0000045">
    <property type="term" value="P:autophagosome assembly"/>
    <property type="evidence" value="ECO:0000318"/>
    <property type="project" value="GO_Central"/>
</dbReference>